<dbReference type="AlphaFoldDB" id="A0A974C644"/>
<reference evidence="3" key="1">
    <citation type="journal article" date="2016" name="Nature">
        <title>Genome evolution in the allotetraploid frog Xenopus laevis.</title>
        <authorList>
            <person name="Session A.M."/>
            <person name="Uno Y."/>
            <person name="Kwon T."/>
            <person name="Chapman J.A."/>
            <person name="Toyoda A."/>
            <person name="Takahashi S."/>
            <person name="Fukui A."/>
            <person name="Hikosaka A."/>
            <person name="Suzuki A."/>
            <person name="Kondo M."/>
            <person name="van Heeringen S.J."/>
            <person name="Quigley I."/>
            <person name="Heinz S."/>
            <person name="Ogino H."/>
            <person name="Ochi H."/>
            <person name="Hellsten U."/>
            <person name="Lyons J.B."/>
            <person name="Simakov O."/>
            <person name="Putnam N."/>
            <person name="Stites J."/>
            <person name="Kuroki Y."/>
            <person name="Tanaka T."/>
            <person name="Michiue T."/>
            <person name="Watanabe M."/>
            <person name="Bogdanovic O."/>
            <person name="Lister R."/>
            <person name="Georgiou G."/>
            <person name="Paranjpe S.S."/>
            <person name="van Kruijsbergen I."/>
            <person name="Shu S."/>
            <person name="Carlson J."/>
            <person name="Kinoshita T."/>
            <person name="Ohta Y."/>
            <person name="Mawaribuchi S."/>
            <person name="Jenkins J."/>
            <person name="Grimwood J."/>
            <person name="Schmutz J."/>
            <person name="Mitros T."/>
            <person name="Mozaffari S.V."/>
            <person name="Suzuki Y."/>
            <person name="Haramoto Y."/>
            <person name="Yamamoto T.S."/>
            <person name="Takagi C."/>
            <person name="Heald R."/>
            <person name="Miller K."/>
            <person name="Haudenschild C."/>
            <person name="Kitzman J."/>
            <person name="Nakayama T."/>
            <person name="Izutsu Y."/>
            <person name="Robert J."/>
            <person name="Fortriede J."/>
            <person name="Burns K."/>
            <person name="Lotay V."/>
            <person name="Karimi K."/>
            <person name="Yasuoka Y."/>
            <person name="Dichmann D.S."/>
            <person name="Flajnik M.F."/>
            <person name="Houston D.W."/>
            <person name="Shendure J."/>
            <person name="DuPasquier L."/>
            <person name="Vize P.D."/>
            <person name="Zorn A.M."/>
            <person name="Ito M."/>
            <person name="Marcotte E.M."/>
            <person name="Wallingford J.B."/>
            <person name="Ito Y."/>
            <person name="Asashima M."/>
            <person name="Ueno N."/>
            <person name="Matsuda Y."/>
            <person name="Veenstra G.J."/>
            <person name="Fujiyama A."/>
            <person name="Harland R.M."/>
            <person name="Taira M."/>
            <person name="Rokhsar D.S."/>
        </authorList>
    </citation>
    <scope>NUCLEOTIDE SEQUENCE [LARGE SCALE GENOMIC DNA]</scope>
    <source>
        <strain evidence="3">J</strain>
    </source>
</reference>
<protein>
    <submittedName>
        <fullName evidence="2">Uncharacterized protein</fullName>
    </submittedName>
</protein>
<feature type="signal peptide" evidence="1">
    <location>
        <begin position="1"/>
        <end position="19"/>
    </location>
</feature>
<evidence type="ECO:0000313" key="2">
    <source>
        <dbReference type="EMBL" id="OCT67327.1"/>
    </source>
</evidence>
<evidence type="ECO:0000313" key="3">
    <source>
        <dbReference type="Proteomes" id="UP000694892"/>
    </source>
</evidence>
<evidence type="ECO:0000256" key="1">
    <source>
        <dbReference type="SAM" id="SignalP"/>
    </source>
</evidence>
<keyword evidence="1" id="KW-0732">Signal</keyword>
<gene>
    <name evidence="2" type="ORF">XELAEV_18038622mg</name>
</gene>
<name>A0A974C644_XENLA</name>
<proteinExistence type="predicted"/>
<feature type="chain" id="PRO_5038030241" evidence="1">
    <location>
        <begin position="20"/>
        <end position="98"/>
    </location>
</feature>
<sequence length="98" mass="10779">MSVLLVWLLILGHPEQTMENCENEMFSPSTSLIKRRDLFKVHKVTRGGSLVMQLSSLGGGNDKNLHWISLACPASSWAWHLGLVGAIPVQSVVNNIVL</sequence>
<accession>A0A974C644</accession>
<dbReference type="Proteomes" id="UP000694892">
    <property type="component" value="Chromosome 8L"/>
</dbReference>
<dbReference type="EMBL" id="CM004480">
    <property type="protein sequence ID" value="OCT67327.1"/>
    <property type="molecule type" value="Genomic_DNA"/>
</dbReference>
<organism evidence="2 3">
    <name type="scientific">Xenopus laevis</name>
    <name type="common">African clawed frog</name>
    <dbReference type="NCBI Taxonomy" id="8355"/>
    <lineage>
        <taxon>Eukaryota</taxon>
        <taxon>Metazoa</taxon>
        <taxon>Chordata</taxon>
        <taxon>Craniata</taxon>
        <taxon>Vertebrata</taxon>
        <taxon>Euteleostomi</taxon>
        <taxon>Amphibia</taxon>
        <taxon>Batrachia</taxon>
        <taxon>Anura</taxon>
        <taxon>Pipoidea</taxon>
        <taxon>Pipidae</taxon>
        <taxon>Xenopodinae</taxon>
        <taxon>Xenopus</taxon>
        <taxon>Xenopus</taxon>
    </lineage>
</organism>